<proteinExistence type="predicted"/>
<accession>A0ABT3T1P3</accession>
<dbReference type="RefSeq" id="WP_279247931.1">
    <property type="nucleotide sequence ID" value="NZ_SHNO01000001.1"/>
</dbReference>
<evidence type="ECO:0000313" key="1">
    <source>
        <dbReference type="EMBL" id="MCX2976176.1"/>
    </source>
</evidence>
<sequence>MFRLCSLPVIFVVVALGGCAQVEQRKATAPERGDAAYLKGVDTRSDELYVKADTPGEAMHYRKVYIAQADLDDVNVIPAEGNNLNDDWIIEDSEVVVMQDAINREFTATLSFQSAYTVVDSPEDAEIILNTTVVAIHPNETFEQVAAGARPSGSITASVALVDSSTGKVLVRSVDTRSTDNIWAFNQLDNQDAAVDAIFRGWGNSIRRGMLAMQGRSSDPLAPVLQLKQQ</sequence>
<dbReference type="InterPro" id="IPR021747">
    <property type="entry name" value="DUF3313"/>
</dbReference>
<dbReference type="PROSITE" id="PS51257">
    <property type="entry name" value="PROKAR_LIPOPROTEIN"/>
    <property type="match status" value="1"/>
</dbReference>
<dbReference type="EMBL" id="SHNO01000001">
    <property type="protein sequence ID" value="MCX2976176.1"/>
    <property type="molecule type" value="Genomic_DNA"/>
</dbReference>
<dbReference type="Pfam" id="PF11769">
    <property type="entry name" value="DUF3313"/>
    <property type="match status" value="1"/>
</dbReference>
<organism evidence="1 2">
    <name type="scientific">Candidatus Marimicrobium litorale</name>
    <dbReference type="NCBI Taxonomy" id="2518991"/>
    <lineage>
        <taxon>Bacteria</taxon>
        <taxon>Pseudomonadati</taxon>
        <taxon>Pseudomonadota</taxon>
        <taxon>Gammaproteobacteria</taxon>
        <taxon>Cellvibrionales</taxon>
        <taxon>Halieaceae</taxon>
        <taxon>Marimicrobium</taxon>
    </lineage>
</organism>
<comment type="caution">
    <text evidence="1">The sequence shown here is derived from an EMBL/GenBank/DDBJ whole genome shotgun (WGS) entry which is preliminary data.</text>
</comment>
<dbReference type="Proteomes" id="UP001143304">
    <property type="component" value="Unassembled WGS sequence"/>
</dbReference>
<evidence type="ECO:0000313" key="2">
    <source>
        <dbReference type="Proteomes" id="UP001143304"/>
    </source>
</evidence>
<name>A0ABT3T1P3_9GAMM</name>
<keyword evidence="2" id="KW-1185">Reference proteome</keyword>
<gene>
    <name evidence="1" type="ORF">EYC82_02250</name>
</gene>
<protein>
    <submittedName>
        <fullName evidence="1">DUF3313 family protein</fullName>
    </submittedName>
</protein>
<reference evidence="1" key="1">
    <citation type="submission" date="2019-02" db="EMBL/GenBank/DDBJ databases">
        <authorList>
            <person name="Li S.-H."/>
        </authorList>
    </citation>
    <scope>NUCLEOTIDE SEQUENCE</scope>
    <source>
        <strain evidence="1">IMCC11814</strain>
    </source>
</reference>